<organism evidence="3 4">
    <name type="scientific">Candidatus Micrarchaeum acidiphilum ARMAN-2</name>
    <dbReference type="NCBI Taxonomy" id="425595"/>
    <lineage>
        <taxon>Archaea</taxon>
        <taxon>Candidatus Micrarchaeota</taxon>
        <taxon>Candidatus Micrarchaeia</taxon>
        <taxon>Candidatus Micrarchaeales</taxon>
        <taxon>Candidatus Micrarchaeaceae</taxon>
        <taxon>Candidatus Micrarchaeum</taxon>
    </lineage>
</organism>
<feature type="compositionally biased region" description="Basic and acidic residues" evidence="1">
    <location>
        <begin position="1"/>
        <end position="11"/>
    </location>
</feature>
<dbReference type="Pfam" id="PF01944">
    <property type="entry name" value="SpoIIM"/>
    <property type="match status" value="1"/>
</dbReference>
<dbReference type="Proteomes" id="UP000332487">
    <property type="component" value="Unassembled WGS sequence"/>
</dbReference>
<feature type="transmembrane region" description="Helical" evidence="2">
    <location>
        <begin position="161"/>
        <end position="185"/>
    </location>
</feature>
<feature type="transmembrane region" description="Helical" evidence="2">
    <location>
        <begin position="221"/>
        <end position="237"/>
    </location>
</feature>
<sequence length="279" mass="30635">MAEKKRKEAAYRKRRGRASARNVRTAKRAAGPKRAYAKSKPRAARKAAMDEAPIAAVPMPVLPRGGYSSNLEHNIKLRNTAVILFVIELILIFALSSIHLPSSAVSTLLSSYNQLKSQVDSQSYFGTLGTIFAHNFGIATLEFVPLFGAVMFLFSIAGTSLTIGAIGVSYSLPGALVMVSLLAVPSTWLELPAYAIAFAESIMLFRAGLNRTFRMELRSAIFVWIFVAIELAVAATFESAEIKLESVNPLYAFGMWIPFFIVIGIAYLAGRHFEFFRRG</sequence>
<evidence type="ECO:0008006" key="5">
    <source>
        <dbReference type="Google" id="ProtNLM"/>
    </source>
</evidence>
<gene>
    <name evidence="3" type="ORF">UNLARM2_0049</name>
</gene>
<keyword evidence="2" id="KW-0472">Membrane</keyword>
<accession>C7DG45</accession>
<keyword evidence="4" id="KW-1185">Reference proteome</keyword>
<evidence type="ECO:0000313" key="4">
    <source>
        <dbReference type="Proteomes" id="UP000332487"/>
    </source>
</evidence>
<keyword evidence="2" id="KW-1133">Transmembrane helix</keyword>
<proteinExistence type="predicted"/>
<feature type="transmembrane region" description="Helical" evidence="2">
    <location>
        <begin position="81"/>
        <end position="100"/>
    </location>
</feature>
<dbReference type="EMBL" id="GG697236">
    <property type="protein sequence ID" value="EET90515.1"/>
    <property type="molecule type" value="Genomic_DNA"/>
</dbReference>
<evidence type="ECO:0000256" key="1">
    <source>
        <dbReference type="SAM" id="MobiDB-lite"/>
    </source>
</evidence>
<feature type="transmembrane region" description="Helical" evidence="2">
    <location>
        <begin position="131"/>
        <end position="154"/>
    </location>
</feature>
<feature type="region of interest" description="Disordered" evidence="1">
    <location>
        <begin position="1"/>
        <end position="42"/>
    </location>
</feature>
<protein>
    <recommendedName>
        <fullName evidence="5">Stage II sporulation protein M</fullName>
    </recommendedName>
</protein>
<keyword evidence="2" id="KW-0812">Transmembrane</keyword>
<feature type="transmembrane region" description="Helical" evidence="2">
    <location>
        <begin position="249"/>
        <end position="269"/>
    </location>
</feature>
<reference evidence="3 4" key="1">
    <citation type="journal article" date="2009" name="Genome Biol.">
        <title>Community-wide analysis of microbial genome sequence signatures.</title>
        <authorList>
            <person name="Dick G.J."/>
            <person name="Andersson A.F."/>
            <person name="Baker B.J."/>
            <person name="Simmons S.L."/>
            <person name="Thomas B.C."/>
            <person name="Yelton A.P."/>
            <person name="Banfield J.F."/>
        </authorList>
    </citation>
    <scope>NUCLEOTIDE SEQUENCE [LARGE SCALE GENOMIC DNA]</scope>
    <source>
        <strain evidence="3">ARMAN-2</strain>
    </source>
</reference>
<evidence type="ECO:0000256" key="2">
    <source>
        <dbReference type="SAM" id="Phobius"/>
    </source>
</evidence>
<name>C7DG45_MICA2</name>
<reference evidence="3 4" key="2">
    <citation type="journal article" date="2010" name="Proc. Natl. Acad. Sci. U.S.A.">
        <title>Enigmatic, ultrasmall, uncultivated Archaea.</title>
        <authorList>
            <person name="Baker B.J."/>
            <person name="Comolli L.R."/>
            <person name="Dick G.J."/>
            <person name="Hauser L.J."/>
            <person name="Hyatt D."/>
            <person name="Dill B.D."/>
            <person name="Land M.L."/>
            <person name="Verberkmoes N.C."/>
            <person name="Hettich R.L."/>
            <person name="Banfield J.F."/>
        </authorList>
    </citation>
    <scope>NUCLEOTIDE SEQUENCE [LARGE SCALE GENOMIC DNA]</scope>
    <source>
        <strain evidence="3">ARMAN-2</strain>
    </source>
</reference>
<evidence type="ECO:0000313" key="3">
    <source>
        <dbReference type="EMBL" id="EET90515.1"/>
    </source>
</evidence>
<feature type="compositionally biased region" description="Basic residues" evidence="1">
    <location>
        <begin position="12"/>
        <end position="42"/>
    </location>
</feature>
<dbReference type="AlphaFoldDB" id="C7DG45"/>
<dbReference type="InterPro" id="IPR002798">
    <property type="entry name" value="SpoIIM-like"/>
</dbReference>